<accession>A0A7Y9DNA5</accession>
<dbReference type="InterPro" id="IPR013324">
    <property type="entry name" value="RNA_pol_sigma_r3/r4-like"/>
</dbReference>
<dbReference type="PANTHER" id="PTHR47756:SF2">
    <property type="entry name" value="BLL6612 PROTEIN"/>
    <property type="match status" value="1"/>
</dbReference>
<evidence type="ECO:0000313" key="8">
    <source>
        <dbReference type="EMBL" id="NYD23770.1"/>
    </source>
</evidence>
<keyword evidence="3" id="KW-0731">Sigma factor</keyword>
<keyword evidence="2" id="KW-0805">Transcription regulation</keyword>
<dbReference type="AlphaFoldDB" id="A0A7Y9DNA5"/>
<dbReference type="EMBL" id="JACCBB010000001">
    <property type="protein sequence ID" value="NYD23770.1"/>
    <property type="molecule type" value="Genomic_DNA"/>
</dbReference>
<feature type="domain" description="DUF6596" evidence="7">
    <location>
        <begin position="161"/>
        <end position="251"/>
    </location>
</feature>
<evidence type="ECO:0000259" key="7">
    <source>
        <dbReference type="Pfam" id="PF20239"/>
    </source>
</evidence>
<evidence type="ECO:0000259" key="5">
    <source>
        <dbReference type="Pfam" id="PF04542"/>
    </source>
</evidence>
<sequence length="387" mass="41221">MDDDLVRCLVPGVLAVLVRRGADFAAAEDAVQDALVEALRTWDRQVPRDPRGWLVTVAWRRYLDATRAETARRRREGLVDAEPEPGPVAPGDDSLRLHFLCAHPSLSPSAAVALTLRAVGGLTTRQIAQAYLVPEATVAQRISRAKRALAGVRLTEPGDVGTVLRVLYLVFNEGYSGDVDLAAEAIRLTRQLAAAVDHPEVAGLLALMLLHHARRAARTDGSGALVPLAEQDRSRWDTALITEGVAVLQGALARDRLGEFQAQAAVAALHADAPTAAETDWVQVVEWYDELLRLTGSPVVRLNRAVAVGEADGGQAGLAALTGVDPGLPRYAAVSAHLHERAGRTAAAAQLYAEAAHRATSAAERDHLVKQAARLNSRAPAPPRPGT</sequence>
<evidence type="ECO:0000259" key="6">
    <source>
        <dbReference type="Pfam" id="PF08281"/>
    </source>
</evidence>
<feature type="domain" description="RNA polymerase sigma-70 region 2" evidence="5">
    <location>
        <begin position="5"/>
        <end position="70"/>
    </location>
</feature>
<name>A0A7Y9DNA5_9ACTN</name>
<gene>
    <name evidence="8" type="ORF">BJ968_003310</name>
</gene>
<dbReference type="Pfam" id="PF04542">
    <property type="entry name" value="Sigma70_r2"/>
    <property type="match status" value="1"/>
</dbReference>
<reference evidence="8 9" key="1">
    <citation type="submission" date="2020-07" db="EMBL/GenBank/DDBJ databases">
        <title>Sequencing the genomes of 1000 actinobacteria strains.</title>
        <authorList>
            <person name="Klenk H.-P."/>
        </authorList>
    </citation>
    <scope>NUCLEOTIDE SEQUENCE [LARGE SCALE GENOMIC DNA]</scope>
    <source>
        <strain evidence="8 9">DSM 7487</strain>
    </source>
</reference>
<evidence type="ECO:0000256" key="1">
    <source>
        <dbReference type="ARBA" id="ARBA00010641"/>
    </source>
</evidence>
<evidence type="ECO:0000256" key="4">
    <source>
        <dbReference type="ARBA" id="ARBA00023163"/>
    </source>
</evidence>
<dbReference type="GO" id="GO:0003677">
    <property type="term" value="F:DNA binding"/>
    <property type="evidence" value="ECO:0007669"/>
    <property type="project" value="InterPro"/>
</dbReference>
<comment type="similarity">
    <text evidence="1">Belongs to the sigma-70 factor family. ECF subfamily.</text>
</comment>
<dbReference type="InterPro" id="IPR007627">
    <property type="entry name" value="RNA_pol_sigma70_r2"/>
</dbReference>
<protein>
    <submittedName>
        <fullName evidence="8">RNA polymerase sigma factor (Sigma-70 family)</fullName>
    </submittedName>
</protein>
<proteinExistence type="inferred from homology"/>
<dbReference type="Pfam" id="PF20239">
    <property type="entry name" value="DUF6596"/>
    <property type="match status" value="1"/>
</dbReference>
<dbReference type="SUPFAM" id="SSF88659">
    <property type="entry name" value="Sigma3 and sigma4 domains of RNA polymerase sigma factors"/>
    <property type="match status" value="1"/>
</dbReference>
<comment type="caution">
    <text evidence="8">The sequence shown here is derived from an EMBL/GenBank/DDBJ whole genome shotgun (WGS) entry which is preliminary data.</text>
</comment>
<keyword evidence="4" id="KW-0804">Transcription</keyword>
<evidence type="ECO:0000313" key="9">
    <source>
        <dbReference type="Proteomes" id="UP000521922"/>
    </source>
</evidence>
<dbReference type="Proteomes" id="UP000521922">
    <property type="component" value="Unassembled WGS sequence"/>
</dbReference>
<dbReference type="InterPro" id="IPR036388">
    <property type="entry name" value="WH-like_DNA-bd_sf"/>
</dbReference>
<evidence type="ECO:0000256" key="3">
    <source>
        <dbReference type="ARBA" id="ARBA00023082"/>
    </source>
</evidence>
<dbReference type="Gene3D" id="1.10.1740.10">
    <property type="match status" value="1"/>
</dbReference>
<evidence type="ECO:0000256" key="2">
    <source>
        <dbReference type="ARBA" id="ARBA00023015"/>
    </source>
</evidence>
<keyword evidence="9" id="KW-1185">Reference proteome</keyword>
<dbReference type="GO" id="GO:0016987">
    <property type="term" value="F:sigma factor activity"/>
    <property type="evidence" value="ECO:0007669"/>
    <property type="project" value="UniProtKB-KW"/>
</dbReference>
<dbReference type="InterPro" id="IPR013249">
    <property type="entry name" value="RNA_pol_sigma70_r4_t2"/>
</dbReference>
<dbReference type="InterPro" id="IPR046531">
    <property type="entry name" value="DUF6596"/>
</dbReference>
<dbReference type="InterPro" id="IPR013325">
    <property type="entry name" value="RNA_pol_sigma_r2"/>
</dbReference>
<organism evidence="8 9">
    <name type="scientific">Kineococcus aurantiacus</name>
    <dbReference type="NCBI Taxonomy" id="37633"/>
    <lineage>
        <taxon>Bacteria</taxon>
        <taxon>Bacillati</taxon>
        <taxon>Actinomycetota</taxon>
        <taxon>Actinomycetes</taxon>
        <taxon>Kineosporiales</taxon>
        <taxon>Kineosporiaceae</taxon>
        <taxon>Kineococcus</taxon>
    </lineage>
</organism>
<dbReference type="SUPFAM" id="SSF88946">
    <property type="entry name" value="Sigma2 domain of RNA polymerase sigma factors"/>
    <property type="match status" value="1"/>
</dbReference>
<dbReference type="Gene3D" id="1.10.10.10">
    <property type="entry name" value="Winged helix-like DNA-binding domain superfamily/Winged helix DNA-binding domain"/>
    <property type="match status" value="1"/>
</dbReference>
<dbReference type="GO" id="GO:0006352">
    <property type="term" value="P:DNA-templated transcription initiation"/>
    <property type="evidence" value="ECO:0007669"/>
    <property type="project" value="InterPro"/>
</dbReference>
<dbReference type="PANTHER" id="PTHR47756">
    <property type="entry name" value="BLL6612 PROTEIN-RELATED"/>
    <property type="match status" value="1"/>
</dbReference>
<dbReference type="Pfam" id="PF08281">
    <property type="entry name" value="Sigma70_r4_2"/>
    <property type="match status" value="1"/>
</dbReference>
<dbReference type="RefSeq" id="WP_179753723.1">
    <property type="nucleotide sequence ID" value="NZ_BAAAGN010000003.1"/>
</dbReference>
<feature type="domain" description="RNA polymerase sigma factor 70 region 4 type 2" evidence="6">
    <location>
        <begin position="99"/>
        <end position="149"/>
    </location>
</feature>